<dbReference type="Proteomes" id="UP001501456">
    <property type="component" value="Unassembled WGS sequence"/>
</dbReference>
<reference evidence="2" key="1">
    <citation type="journal article" date="2019" name="Int. J. Syst. Evol. Microbiol.">
        <title>The Global Catalogue of Microorganisms (GCM) 10K type strain sequencing project: providing services to taxonomists for standard genome sequencing and annotation.</title>
        <authorList>
            <consortium name="The Broad Institute Genomics Platform"/>
            <consortium name="The Broad Institute Genome Sequencing Center for Infectious Disease"/>
            <person name="Wu L."/>
            <person name="Ma J."/>
        </authorList>
    </citation>
    <scope>NUCLEOTIDE SEQUENCE [LARGE SCALE GENOMIC DNA]</scope>
    <source>
        <strain evidence="2">JCM 17525</strain>
    </source>
</reference>
<name>A0ABP7HHA5_9FLAO</name>
<accession>A0ABP7HHA5</accession>
<dbReference type="RefSeq" id="WP_344731017.1">
    <property type="nucleotide sequence ID" value="NZ_BAABBI010000007.1"/>
</dbReference>
<dbReference type="EMBL" id="BAABBI010000007">
    <property type="protein sequence ID" value="GAA3792183.1"/>
    <property type="molecule type" value="Genomic_DNA"/>
</dbReference>
<comment type="caution">
    <text evidence="1">The sequence shown here is derived from an EMBL/GenBank/DDBJ whole genome shotgun (WGS) entry which is preliminary data.</text>
</comment>
<gene>
    <name evidence="1" type="ORF">GCM10022271_25660</name>
</gene>
<dbReference type="PROSITE" id="PS51257">
    <property type="entry name" value="PROKAR_LIPOPROTEIN"/>
    <property type="match status" value="1"/>
</dbReference>
<organism evidence="1 2">
    <name type="scientific">Corallibacter vietnamensis</name>
    <dbReference type="NCBI Taxonomy" id="904130"/>
    <lineage>
        <taxon>Bacteria</taxon>
        <taxon>Pseudomonadati</taxon>
        <taxon>Bacteroidota</taxon>
        <taxon>Flavobacteriia</taxon>
        <taxon>Flavobacteriales</taxon>
        <taxon>Flavobacteriaceae</taxon>
        <taxon>Corallibacter</taxon>
    </lineage>
</organism>
<keyword evidence="2" id="KW-1185">Reference proteome</keyword>
<protein>
    <submittedName>
        <fullName evidence="1">DUF6452 family protein</fullName>
    </submittedName>
</protein>
<dbReference type="Pfam" id="PF20050">
    <property type="entry name" value="DUF6452"/>
    <property type="match status" value="1"/>
</dbReference>
<evidence type="ECO:0000313" key="1">
    <source>
        <dbReference type="EMBL" id="GAA3792183.1"/>
    </source>
</evidence>
<dbReference type="InterPro" id="IPR045607">
    <property type="entry name" value="DUF6452"/>
</dbReference>
<evidence type="ECO:0000313" key="2">
    <source>
        <dbReference type="Proteomes" id="UP001501456"/>
    </source>
</evidence>
<proteinExistence type="predicted"/>
<sequence>MKKLFGFCFLLLFTISCERDDICPETTITTPRLSVAFYDINIQDEDTAKNVGKCRIQGVGNDAPLSGYEGSSAKNTVLLPLKTTTDNPDGITHTTQYSIIKGYNYNDNGTPDDTSDDIVTGNEDIITITYTTEQQYVSRACGYKTVFNNVRISVENDSDNWIQLTQAVTDNLTIQNELSVHYKIYH</sequence>